<comment type="catalytic activity">
    <reaction evidence="1">
        <text>ATP + protein L-histidine = ADP + protein N-phospho-L-histidine.</text>
        <dbReference type="EC" id="2.7.13.3"/>
    </reaction>
</comment>
<dbReference type="OrthoDB" id="9803176at2"/>
<keyword evidence="5" id="KW-0963">Cytoplasm</keyword>
<evidence type="ECO:0000256" key="1">
    <source>
        <dbReference type="ARBA" id="ARBA00000085"/>
    </source>
</evidence>
<dbReference type="GO" id="GO:0005737">
    <property type="term" value="C:cytoplasm"/>
    <property type="evidence" value="ECO:0007669"/>
    <property type="project" value="UniProtKB-SubCell"/>
</dbReference>
<dbReference type="STRING" id="1796616.A4V09_07890"/>
<dbReference type="PANTHER" id="PTHR43395">
    <property type="entry name" value="SENSOR HISTIDINE KINASE CHEA"/>
    <property type="match status" value="1"/>
</dbReference>
<evidence type="ECO:0000256" key="11">
    <source>
        <dbReference type="ARBA" id="ARBA00022840"/>
    </source>
</evidence>
<keyword evidence="12" id="KW-0902">Two-component regulatory system</keyword>
<dbReference type="GO" id="GO:0005524">
    <property type="term" value="F:ATP binding"/>
    <property type="evidence" value="ECO:0007669"/>
    <property type="project" value="UniProtKB-KW"/>
</dbReference>
<dbReference type="Gene3D" id="3.30.70.1110">
    <property type="entry name" value="Histidine kinase CheA-like, P2 response regulator-binding domain"/>
    <property type="match status" value="1"/>
</dbReference>
<dbReference type="KEGG" id="byl:A4V09_07890"/>
<dbReference type="GO" id="GO:0000155">
    <property type="term" value="F:phosphorelay sensor kinase activity"/>
    <property type="evidence" value="ECO:0007669"/>
    <property type="project" value="InterPro"/>
</dbReference>
<evidence type="ECO:0000256" key="8">
    <source>
        <dbReference type="ARBA" id="ARBA00022679"/>
    </source>
</evidence>
<feature type="domain" description="Histidine kinase" evidence="16">
    <location>
        <begin position="297"/>
        <end position="541"/>
    </location>
</feature>
<dbReference type="PROSITE" id="PS50851">
    <property type="entry name" value="CHEW"/>
    <property type="match status" value="1"/>
</dbReference>
<dbReference type="Proteomes" id="UP000092574">
    <property type="component" value="Chromosome"/>
</dbReference>
<dbReference type="InterPro" id="IPR003594">
    <property type="entry name" value="HATPase_dom"/>
</dbReference>
<dbReference type="SMART" id="SM00073">
    <property type="entry name" value="HPT"/>
    <property type="match status" value="1"/>
</dbReference>
<feature type="region of interest" description="Disordered" evidence="15">
    <location>
        <begin position="150"/>
        <end position="170"/>
    </location>
</feature>
<dbReference type="InterPro" id="IPR037006">
    <property type="entry name" value="CheA-like_homodim_sf"/>
</dbReference>
<dbReference type="InterPro" id="IPR004105">
    <property type="entry name" value="CheA-like_dim"/>
</dbReference>
<dbReference type="InterPro" id="IPR036061">
    <property type="entry name" value="CheW-like_dom_sf"/>
</dbReference>
<gene>
    <name evidence="19" type="ORF">A4V09_07890</name>
</gene>
<name>A0A1C7I7W2_9FIRM</name>
<protein>
    <recommendedName>
        <fullName evidence="4">Chemotaxis protein CheA</fullName>
        <ecNumber evidence="3">2.7.13.3</ecNumber>
    </recommendedName>
</protein>
<evidence type="ECO:0000259" key="16">
    <source>
        <dbReference type="PROSITE" id="PS50109"/>
    </source>
</evidence>
<keyword evidence="11" id="KW-0067">ATP-binding</keyword>
<dbReference type="InterPro" id="IPR035891">
    <property type="entry name" value="CheY-binding_CheA"/>
</dbReference>
<organism evidence="19 20">
    <name type="scientific">Blautia pseudococcoides</name>
    <dbReference type="NCBI Taxonomy" id="1796616"/>
    <lineage>
        <taxon>Bacteria</taxon>
        <taxon>Bacillati</taxon>
        <taxon>Bacillota</taxon>
        <taxon>Clostridia</taxon>
        <taxon>Lachnospirales</taxon>
        <taxon>Lachnospiraceae</taxon>
        <taxon>Blautia</taxon>
    </lineage>
</organism>
<dbReference type="Pfam" id="PF01584">
    <property type="entry name" value="CheW"/>
    <property type="match status" value="1"/>
</dbReference>
<comment type="function">
    <text evidence="13">Involved in the transmission of sensory signals from the chemoreceptors to the flagellar motors. CheA is autophosphorylated; it can transfer its phosphate group to either CheB or CheY.</text>
</comment>
<dbReference type="SMART" id="SM00387">
    <property type="entry name" value="HATPase_c"/>
    <property type="match status" value="1"/>
</dbReference>
<evidence type="ECO:0000256" key="3">
    <source>
        <dbReference type="ARBA" id="ARBA00012438"/>
    </source>
</evidence>
<feature type="modified residue" description="Phosphohistidine" evidence="14">
    <location>
        <position position="52"/>
    </location>
</feature>
<keyword evidence="20" id="KW-1185">Reference proteome</keyword>
<keyword evidence="10" id="KW-0418">Kinase</keyword>
<evidence type="ECO:0000256" key="2">
    <source>
        <dbReference type="ARBA" id="ARBA00004496"/>
    </source>
</evidence>
<dbReference type="Gene3D" id="3.30.565.10">
    <property type="entry name" value="Histidine kinase-like ATPase, C-terminal domain"/>
    <property type="match status" value="1"/>
</dbReference>
<keyword evidence="7 14" id="KW-0597">Phosphoprotein</keyword>
<evidence type="ECO:0000256" key="6">
    <source>
        <dbReference type="ARBA" id="ARBA00022500"/>
    </source>
</evidence>
<dbReference type="Pfam" id="PF02518">
    <property type="entry name" value="HATPase_c"/>
    <property type="match status" value="1"/>
</dbReference>
<evidence type="ECO:0000256" key="12">
    <source>
        <dbReference type="ARBA" id="ARBA00023012"/>
    </source>
</evidence>
<dbReference type="PROSITE" id="PS50109">
    <property type="entry name" value="HIS_KIN"/>
    <property type="match status" value="1"/>
</dbReference>
<evidence type="ECO:0000259" key="18">
    <source>
        <dbReference type="PROSITE" id="PS50894"/>
    </source>
</evidence>
<dbReference type="EC" id="2.7.13.3" evidence="3"/>
<dbReference type="SUPFAM" id="SSF47226">
    <property type="entry name" value="Histidine-containing phosphotransfer domain, HPT domain"/>
    <property type="match status" value="1"/>
</dbReference>
<feature type="domain" description="CheW-like" evidence="17">
    <location>
        <begin position="543"/>
        <end position="681"/>
    </location>
</feature>
<dbReference type="PANTHER" id="PTHR43395:SF10">
    <property type="entry name" value="CHEMOTAXIS PROTEIN CHEA"/>
    <property type="match status" value="1"/>
</dbReference>
<keyword evidence="9" id="KW-0547">Nucleotide-binding</keyword>
<dbReference type="AlphaFoldDB" id="A0A1C7I7W2"/>
<dbReference type="CDD" id="cd00088">
    <property type="entry name" value="HPT"/>
    <property type="match status" value="1"/>
</dbReference>
<dbReference type="InterPro" id="IPR010808">
    <property type="entry name" value="CheA_P2-bd"/>
</dbReference>
<dbReference type="SUPFAM" id="SSF50341">
    <property type="entry name" value="CheW-like"/>
    <property type="match status" value="1"/>
</dbReference>
<evidence type="ECO:0000256" key="7">
    <source>
        <dbReference type="ARBA" id="ARBA00022553"/>
    </source>
</evidence>
<keyword evidence="6" id="KW-0145">Chemotaxis</keyword>
<dbReference type="SUPFAM" id="SSF55052">
    <property type="entry name" value="CheY-binding domain of CheA"/>
    <property type="match status" value="1"/>
</dbReference>
<evidence type="ECO:0000256" key="13">
    <source>
        <dbReference type="ARBA" id="ARBA00035100"/>
    </source>
</evidence>
<dbReference type="FunFam" id="3.30.565.10:FF:000016">
    <property type="entry name" value="Chemotaxis protein CheA, putative"/>
    <property type="match status" value="1"/>
</dbReference>
<reference evidence="19" key="1">
    <citation type="submission" date="2017-04" db="EMBL/GenBank/DDBJ databases">
        <title>Complete Genome Sequences of Twelve Strains of a Stable Defined Moderately Diverse Mouse Microbiota 2 (sDMDMm2).</title>
        <authorList>
            <person name="Uchimura Y."/>
            <person name="Wyss M."/>
            <person name="Brugiroux S."/>
            <person name="Limenitakis J.P."/>
            <person name="Stecher B."/>
            <person name="McCoy K.D."/>
            <person name="Macpherson A.J."/>
        </authorList>
    </citation>
    <scope>NUCLEOTIDE SEQUENCE</scope>
    <source>
        <strain evidence="19">YL58</strain>
    </source>
</reference>
<evidence type="ECO:0000256" key="5">
    <source>
        <dbReference type="ARBA" id="ARBA00022490"/>
    </source>
</evidence>
<dbReference type="RefSeq" id="WP_065541884.1">
    <property type="nucleotide sequence ID" value="NZ_CP015405.2"/>
</dbReference>
<comment type="subcellular location">
    <subcellularLocation>
        <location evidence="2">Cytoplasm</location>
    </subcellularLocation>
</comment>
<dbReference type="InterPro" id="IPR008207">
    <property type="entry name" value="Sig_transdc_His_kin_Hpt_dom"/>
</dbReference>
<evidence type="ECO:0000256" key="9">
    <source>
        <dbReference type="ARBA" id="ARBA00022741"/>
    </source>
</evidence>
<dbReference type="SMART" id="SM00260">
    <property type="entry name" value="CheW"/>
    <property type="match status" value="1"/>
</dbReference>
<dbReference type="PROSITE" id="PS50894">
    <property type="entry name" value="HPT"/>
    <property type="match status" value="1"/>
</dbReference>
<dbReference type="InterPro" id="IPR051315">
    <property type="entry name" value="Bact_Chemotaxis_CheA"/>
</dbReference>
<proteinExistence type="predicted"/>
<dbReference type="EMBL" id="CP015405">
    <property type="protein sequence ID" value="ANU75695.1"/>
    <property type="molecule type" value="Genomic_DNA"/>
</dbReference>
<evidence type="ECO:0000256" key="14">
    <source>
        <dbReference type="PROSITE-ProRule" id="PRU00110"/>
    </source>
</evidence>
<feature type="region of interest" description="Disordered" evidence="15">
    <location>
        <begin position="267"/>
        <end position="291"/>
    </location>
</feature>
<dbReference type="Pfam" id="PF01627">
    <property type="entry name" value="Hpt"/>
    <property type="match status" value="1"/>
</dbReference>
<dbReference type="SMART" id="SM01231">
    <property type="entry name" value="H-kinase_dim"/>
    <property type="match status" value="1"/>
</dbReference>
<dbReference type="InterPro" id="IPR037052">
    <property type="entry name" value="CheA-like_P2_sf"/>
</dbReference>
<keyword evidence="8" id="KW-0808">Transferase</keyword>
<evidence type="ECO:0000256" key="4">
    <source>
        <dbReference type="ARBA" id="ARBA00021495"/>
    </source>
</evidence>
<dbReference type="InterPro" id="IPR002545">
    <property type="entry name" value="CheW-lke_dom"/>
</dbReference>
<evidence type="ECO:0000256" key="15">
    <source>
        <dbReference type="SAM" id="MobiDB-lite"/>
    </source>
</evidence>
<dbReference type="Pfam" id="PF07194">
    <property type="entry name" value="P2"/>
    <property type="match status" value="1"/>
</dbReference>
<dbReference type="InterPro" id="IPR036641">
    <property type="entry name" value="HPT_dom_sf"/>
</dbReference>
<evidence type="ECO:0000313" key="20">
    <source>
        <dbReference type="Proteomes" id="UP000092574"/>
    </source>
</evidence>
<accession>A0A1C7I7W2</accession>
<dbReference type="InterPro" id="IPR036097">
    <property type="entry name" value="HisK_dim/P_sf"/>
</dbReference>
<dbReference type="Gene3D" id="1.20.120.160">
    <property type="entry name" value="HPT domain"/>
    <property type="match status" value="1"/>
</dbReference>
<dbReference type="Gene3D" id="1.10.287.560">
    <property type="entry name" value="Histidine kinase CheA-like, homodimeric domain"/>
    <property type="match status" value="1"/>
</dbReference>
<dbReference type="Gene3D" id="2.30.30.40">
    <property type="entry name" value="SH3 Domains"/>
    <property type="match status" value="1"/>
</dbReference>
<feature type="domain" description="HPt" evidence="18">
    <location>
        <begin position="4"/>
        <end position="112"/>
    </location>
</feature>
<evidence type="ECO:0000313" key="19">
    <source>
        <dbReference type="EMBL" id="ANU75695.1"/>
    </source>
</evidence>
<dbReference type="SUPFAM" id="SSF55874">
    <property type="entry name" value="ATPase domain of HSP90 chaperone/DNA topoisomerase II/histidine kinase"/>
    <property type="match status" value="1"/>
</dbReference>
<dbReference type="GO" id="GO:0006935">
    <property type="term" value="P:chemotaxis"/>
    <property type="evidence" value="ECO:0007669"/>
    <property type="project" value="UniProtKB-KW"/>
</dbReference>
<dbReference type="PRINTS" id="PR00344">
    <property type="entry name" value="BCTRLSENSOR"/>
</dbReference>
<evidence type="ECO:0000256" key="10">
    <source>
        <dbReference type="ARBA" id="ARBA00022777"/>
    </source>
</evidence>
<dbReference type="SUPFAM" id="SSF47384">
    <property type="entry name" value="Homodimeric domain of signal transducing histidine kinase"/>
    <property type="match status" value="1"/>
</dbReference>
<dbReference type="InterPro" id="IPR036890">
    <property type="entry name" value="HATPase_C_sf"/>
</dbReference>
<dbReference type="InterPro" id="IPR004358">
    <property type="entry name" value="Sig_transdc_His_kin-like_C"/>
</dbReference>
<feature type="compositionally biased region" description="Basic and acidic residues" evidence="15">
    <location>
        <begin position="160"/>
        <end position="169"/>
    </location>
</feature>
<dbReference type="InterPro" id="IPR005467">
    <property type="entry name" value="His_kinase_dom"/>
</dbReference>
<evidence type="ECO:0000259" key="17">
    <source>
        <dbReference type="PROSITE" id="PS50851"/>
    </source>
</evidence>
<sequence length="688" mass="78691">MGYFDADAEEMLEVYLLETRQLMEQLNGVLLEADKNKTFSEDDINTVFRIMHTIKSSSAMMGLHALSGMAHKLEDLFSYYREQKGEISRIKPELFDLLFKVSDFVDNELKRMLEDNYTPKDTNEIEKKIEDYLKSLEELSHIKDAADMPIPAEADSASSRTEETEKKSETIPVGIPESFQKKPGVVIRIRFEEGCRMENIRAYMIIRKIGSLCSSVESYPQDLEKSQQGAEYINKNGVFIRFESDKKEEVLDAVKRGLFVKDHEVLRDEEKKPEAPPEKKARKADSPSETKEVEFLNVRTDRLDRLQNLSGELLILMLTLDEELKSRGMDDLREGTAYQVNRLIEEMERTVMEIRMVPVSKVIPKLKRILRDICRDQGKEAELIVNCGDIEADKSVVDYVSESLLHIIRNAVDHGLELPKEREAAGKNPKGSITFSAENTIGELMISVSDDGRGINLAKILEKAKEKHLLTKPEEEYDPQETLELILSPGFTTNQEVTEYSGRGVGLDVVKNILEEAGGHLYIQSEEGKGSTFTITLPLSLATIECTRFRVGEYRFSVPSRYVQRFFSYEENRDYIHWRNDKKYILYDSRMFPLLDLREAYQIEGAYPDTSLLVYVKSAKREGVLIIDSMYEQKRIVVKQLPALFGPGFRRHTGISGCSIMGNGKICAALDIETLIEKFTKEAVHERE</sequence>